<dbReference type="InterPro" id="IPR011104">
    <property type="entry name" value="Hpr_kin/Pase_C"/>
</dbReference>
<dbReference type="PANTHER" id="PTHR30305">
    <property type="entry name" value="PROTEIN YJDM-RELATED"/>
    <property type="match status" value="1"/>
</dbReference>
<feature type="domain" description="HPr kinase/phosphorylase C-terminal" evidence="1">
    <location>
        <begin position="5"/>
        <end position="82"/>
    </location>
</feature>
<organism evidence="2 3">
    <name type="scientific">Sphingomonas psychrolutea</name>
    <dbReference type="NCBI Taxonomy" id="1259676"/>
    <lineage>
        <taxon>Bacteria</taxon>
        <taxon>Pseudomonadati</taxon>
        <taxon>Pseudomonadota</taxon>
        <taxon>Alphaproteobacteria</taxon>
        <taxon>Sphingomonadales</taxon>
        <taxon>Sphingomonadaceae</taxon>
        <taxon>Sphingomonas</taxon>
    </lineage>
</organism>
<dbReference type="GO" id="GO:0016301">
    <property type="term" value="F:kinase activity"/>
    <property type="evidence" value="ECO:0007669"/>
    <property type="project" value="UniProtKB-KW"/>
</dbReference>
<proteinExistence type="predicted"/>
<name>A0ABQ1GYP7_9SPHN</name>
<dbReference type="EMBL" id="BMDW01000014">
    <property type="protein sequence ID" value="GGA52953.1"/>
    <property type="molecule type" value="Genomic_DNA"/>
</dbReference>
<dbReference type="RefSeq" id="WP_188447806.1">
    <property type="nucleotide sequence ID" value="NZ_BMDW01000014.1"/>
</dbReference>
<dbReference type="Pfam" id="PF07475">
    <property type="entry name" value="Hpr_kinase_C"/>
    <property type="match status" value="1"/>
</dbReference>
<accession>A0ABQ1GYP7</accession>
<evidence type="ECO:0000259" key="1">
    <source>
        <dbReference type="Pfam" id="PF07475"/>
    </source>
</evidence>
<keyword evidence="2" id="KW-0418">Kinase</keyword>
<dbReference type="InterPro" id="IPR027417">
    <property type="entry name" value="P-loop_NTPase"/>
</dbReference>
<dbReference type="PANTHER" id="PTHR30305:SF1">
    <property type="entry name" value="HPR KINASE_PHOSPHORYLASE"/>
    <property type="match status" value="1"/>
</dbReference>
<reference evidence="3" key="1">
    <citation type="journal article" date="2019" name="Int. J. Syst. Evol. Microbiol.">
        <title>The Global Catalogue of Microorganisms (GCM) 10K type strain sequencing project: providing services to taxonomists for standard genome sequencing and annotation.</title>
        <authorList>
            <consortium name="The Broad Institute Genomics Platform"/>
            <consortium name="The Broad Institute Genome Sequencing Center for Infectious Disease"/>
            <person name="Wu L."/>
            <person name="Ma J."/>
        </authorList>
    </citation>
    <scope>NUCLEOTIDE SEQUENCE [LARGE SCALE GENOMIC DNA]</scope>
    <source>
        <strain evidence="3">CGMCC 1.10106</strain>
    </source>
</reference>
<protein>
    <submittedName>
        <fullName evidence="2">HPr kinase</fullName>
    </submittedName>
</protein>
<dbReference type="Proteomes" id="UP000618591">
    <property type="component" value="Unassembled WGS sequence"/>
</dbReference>
<dbReference type="CDD" id="cd01918">
    <property type="entry name" value="HprK_C"/>
    <property type="match status" value="1"/>
</dbReference>
<evidence type="ECO:0000313" key="2">
    <source>
        <dbReference type="EMBL" id="GGA52953.1"/>
    </source>
</evidence>
<dbReference type="Gene3D" id="3.40.50.300">
    <property type="entry name" value="P-loop containing nucleotide triphosphate hydrolases"/>
    <property type="match status" value="1"/>
</dbReference>
<sequence>MTPLRLHATSVAIGAHGVLLTGPSGAGKSDLALQLIDRGARLISDDQTELTVIDGRLLAAAPAMIAGKIEVRGVGIVEVVQVTDIPVALVVRLGGAVERMPPGSATHVIAGLPVPMVALDAFEGSAAIKVELALRRATMQP</sequence>
<keyword evidence="2" id="KW-0808">Transferase</keyword>
<dbReference type="SUPFAM" id="SSF53795">
    <property type="entry name" value="PEP carboxykinase-like"/>
    <property type="match status" value="1"/>
</dbReference>
<keyword evidence="3" id="KW-1185">Reference proteome</keyword>
<comment type="caution">
    <text evidence="2">The sequence shown here is derived from an EMBL/GenBank/DDBJ whole genome shotgun (WGS) entry which is preliminary data.</text>
</comment>
<evidence type="ECO:0000313" key="3">
    <source>
        <dbReference type="Proteomes" id="UP000618591"/>
    </source>
</evidence>
<gene>
    <name evidence="2" type="ORF">GCM10011395_24150</name>
</gene>